<accession>A0A451DK35</accession>
<evidence type="ECO:0000256" key="7">
    <source>
        <dbReference type="ARBA" id="ARBA00023136"/>
    </source>
</evidence>
<evidence type="ECO:0000256" key="8">
    <source>
        <dbReference type="SAM" id="Phobius"/>
    </source>
</evidence>
<comment type="similarity">
    <text evidence="2">Belongs to the autoinducer-2 exporter (AI-2E) (TC 2.A.86) family.</text>
</comment>
<feature type="transmembrane region" description="Helical" evidence="8">
    <location>
        <begin position="163"/>
        <end position="181"/>
    </location>
</feature>
<dbReference type="AlphaFoldDB" id="A0A451DK35"/>
<organism evidence="9 10">
    <name type="scientific">Candidatus Erwinia haradaeae</name>
    <dbReference type="NCBI Taxonomy" id="1922217"/>
    <lineage>
        <taxon>Bacteria</taxon>
        <taxon>Pseudomonadati</taxon>
        <taxon>Pseudomonadota</taxon>
        <taxon>Gammaproteobacteria</taxon>
        <taxon>Enterobacterales</taxon>
        <taxon>Erwiniaceae</taxon>
        <taxon>Erwinia</taxon>
    </lineage>
</organism>
<evidence type="ECO:0000256" key="3">
    <source>
        <dbReference type="ARBA" id="ARBA00022448"/>
    </source>
</evidence>
<dbReference type="OrthoDB" id="5298283at2"/>
<evidence type="ECO:0000313" key="9">
    <source>
        <dbReference type="EMBL" id="VFP87076.1"/>
    </source>
</evidence>
<keyword evidence="6 8" id="KW-1133">Transmembrane helix</keyword>
<gene>
    <name evidence="9" type="primary">ydiK</name>
    <name evidence="9" type="ORF">ERCIPSTX3056_411</name>
</gene>
<dbReference type="KEGG" id="ehd:ERCIPSTX3056_411"/>
<keyword evidence="3" id="KW-0813">Transport</keyword>
<dbReference type="GO" id="GO:0005886">
    <property type="term" value="C:plasma membrane"/>
    <property type="evidence" value="ECO:0007669"/>
    <property type="project" value="UniProtKB-SubCell"/>
</dbReference>
<keyword evidence="4" id="KW-1003">Cell membrane</keyword>
<evidence type="ECO:0000256" key="1">
    <source>
        <dbReference type="ARBA" id="ARBA00004651"/>
    </source>
</evidence>
<feature type="transmembrane region" description="Helical" evidence="8">
    <location>
        <begin position="12"/>
        <end position="31"/>
    </location>
</feature>
<feature type="transmembrane region" description="Helical" evidence="8">
    <location>
        <begin position="201"/>
        <end position="228"/>
    </location>
</feature>
<reference evidence="9 10" key="1">
    <citation type="submission" date="2019-02" db="EMBL/GenBank/DDBJ databases">
        <authorList>
            <person name="Manzano-Marin A."/>
            <person name="Manzano-Marin A."/>
        </authorList>
    </citation>
    <scope>NUCLEOTIDE SEQUENCE [LARGE SCALE GENOMIC DNA]</scope>
    <source>
        <strain evidence="9 10">ErCipseudotaxifoliae</strain>
    </source>
</reference>
<feature type="transmembrane region" description="Helical" evidence="8">
    <location>
        <begin position="277"/>
        <end position="294"/>
    </location>
</feature>
<comment type="subcellular location">
    <subcellularLocation>
        <location evidence="1">Cell membrane</location>
        <topology evidence="1">Multi-pass membrane protein</topology>
    </subcellularLocation>
</comment>
<protein>
    <submittedName>
        <fullName evidence="9">Transport protein YdiK</fullName>
    </submittedName>
</protein>
<dbReference type="Pfam" id="PF01594">
    <property type="entry name" value="AI-2E_transport"/>
    <property type="match status" value="1"/>
</dbReference>
<sequence>MKHMPKHRDLPDITLSLLFICLMSIMCLWILKPFIISFTWGSMIVITTWPLFLKIQRVLWKKRLLAVLVMALTLILVFIIPIILLINSVIKNSSLLMIWLNTRHFESPQLYWLNTIPIIGQKFYLYYHDLVDASGKTLLAQLQPYAGRTTSFVLSQAKHLGRFMIHLGLMLTSSVCLYWYGDKIGENIQCFAVTVSPKYGQSVLVLGIQAIRAVSCAIVITGCAQGLLGGIGLSISGVPFATILTVVMIFSCLVQLGSLIVLIPAIIWLYWTGDNTGGTVLLIWSVLLSALETVMRSFLIKKGIDLPIILILVGIIGGLLSFGMIGLFIGPVVLSVSYRFILSWIKKYPIFYDNDNILIDQSKMKK</sequence>
<feature type="transmembrane region" description="Helical" evidence="8">
    <location>
        <begin position="65"/>
        <end position="90"/>
    </location>
</feature>
<evidence type="ECO:0000256" key="6">
    <source>
        <dbReference type="ARBA" id="ARBA00022989"/>
    </source>
</evidence>
<dbReference type="InterPro" id="IPR002549">
    <property type="entry name" value="AI-2E-like"/>
</dbReference>
<dbReference type="PANTHER" id="PTHR21716">
    <property type="entry name" value="TRANSMEMBRANE PROTEIN"/>
    <property type="match status" value="1"/>
</dbReference>
<dbReference type="NCBIfam" id="NF008216">
    <property type="entry name" value="PRK10983.1"/>
    <property type="match status" value="1"/>
</dbReference>
<dbReference type="RefSeq" id="WP_072666302.1">
    <property type="nucleotide sequence ID" value="NZ_LT670851.1"/>
</dbReference>
<keyword evidence="7 8" id="KW-0472">Membrane</keyword>
<keyword evidence="10" id="KW-1185">Reference proteome</keyword>
<evidence type="ECO:0000256" key="4">
    <source>
        <dbReference type="ARBA" id="ARBA00022475"/>
    </source>
</evidence>
<feature type="transmembrane region" description="Helical" evidence="8">
    <location>
        <begin position="240"/>
        <end position="271"/>
    </location>
</feature>
<keyword evidence="5 8" id="KW-0812">Transmembrane</keyword>
<proteinExistence type="inferred from homology"/>
<feature type="transmembrane region" description="Helical" evidence="8">
    <location>
        <begin position="306"/>
        <end position="334"/>
    </location>
</feature>
<dbReference type="PANTHER" id="PTHR21716:SF67">
    <property type="entry name" value="TRANSPORT PROTEIN YDIK-RELATED"/>
    <property type="match status" value="1"/>
</dbReference>
<evidence type="ECO:0000256" key="2">
    <source>
        <dbReference type="ARBA" id="ARBA00009773"/>
    </source>
</evidence>
<evidence type="ECO:0000313" key="10">
    <source>
        <dbReference type="Proteomes" id="UP000294462"/>
    </source>
</evidence>
<name>A0A451DK35_9GAMM</name>
<evidence type="ECO:0000256" key="5">
    <source>
        <dbReference type="ARBA" id="ARBA00022692"/>
    </source>
</evidence>
<feature type="transmembrane region" description="Helical" evidence="8">
    <location>
        <begin position="37"/>
        <end position="53"/>
    </location>
</feature>
<dbReference type="Proteomes" id="UP000294462">
    <property type="component" value="Chromosome"/>
</dbReference>
<dbReference type="EMBL" id="LR217725">
    <property type="protein sequence ID" value="VFP87076.1"/>
    <property type="molecule type" value="Genomic_DNA"/>
</dbReference>